<reference evidence="1" key="1">
    <citation type="journal article" date="2019" name="bioRxiv">
        <title>The Genome of the Zebra Mussel, Dreissena polymorpha: A Resource for Invasive Species Research.</title>
        <authorList>
            <person name="McCartney M.A."/>
            <person name="Auch B."/>
            <person name="Kono T."/>
            <person name="Mallez S."/>
            <person name="Zhang Y."/>
            <person name="Obille A."/>
            <person name="Becker A."/>
            <person name="Abrahante J.E."/>
            <person name="Garbe J."/>
            <person name="Badalamenti J.P."/>
            <person name="Herman A."/>
            <person name="Mangelson H."/>
            <person name="Liachko I."/>
            <person name="Sullivan S."/>
            <person name="Sone E.D."/>
            <person name="Koren S."/>
            <person name="Silverstein K.A.T."/>
            <person name="Beckman K.B."/>
            <person name="Gohl D.M."/>
        </authorList>
    </citation>
    <scope>NUCLEOTIDE SEQUENCE</scope>
    <source>
        <strain evidence="1">Duluth1</strain>
        <tissue evidence="1">Whole animal</tissue>
    </source>
</reference>
<sequence length="54" mass="6315">MCRYRRQWPSECSQAGSVHGRLRAVPDRDYQELHGLGVERGHQEGKMVDRILFC</sequence>
<dbReference type="Proteomes" id="UP000828390">
    <property type="component" value="Unassembled WGS sequence"/>
</dbReference>
<dbReference type="AlphaFoldDB" id="A0A9D4M0G3"/>
<name>A0A9D4M0G3_DREPO</name>
<organism evidence="1 2">
    <name type="scientific">Dreissena polymorpha</name>
    <name type="common">Zebra mussel</name>
    <name type="synonym">Mytilus polymorpha</name>
    <dbReference type="NCBI Taxonomy" id="45954"/>
    <lineage>
        <taxon>Eukaryota</taxon>
        <taxon>Metazoa</taxon>
        <taxon>Spiralia</taxon>
        <taxon>Lophotrochozoa</taxon>
        <taxon>Mollusca</taxon>
        <taxon>Bivalvia</taxon>
        <taxon>Autobranchia</taxon>
        <taxon>Heteroconchia</taxon>
        <taxon>Euheterodonta</taxon>
        <taxon>Imparidentia</taxon>
        <taxon>Neoheterodontei</taxon>
        <taxon>Myida</taxon>
        <taxon>Dreissenoidea</taxon>
        <taxon>Dreissenidae</taxon>
        <taxon>Dreissena</taxon>
    </lineage>
</organism>
<proteinExistence type="predicted"/>
<evidence type="ECO:0000313" key="1">
    <source>
        <dbReference type="EMBL" id="KAH3867084.1"/>
    </source>
</evidence>
<protein>
    <submittedName>
        <fullName evidence="1">Uncharacterized protein</fullName>
    </submittedName>
</protein>
<comment type="caution">
    <text evidence="1">The sequence shown here is derived from an EMBL/GenBank/DDBJ whole genome shotgun (WGS) entry which is preliminary data.</text>
</comment>
<keyword evidence="2" id="KW-1185">Reference proteome</keyword>
<accession>A0A9D4M0G3</accession>
<evidence type="ECO:0000313" key="2">
    <source>
        <dbReference type="Proteomes" id="UP000828390"/>
    </source>
</evidence>
<dbReference type="EMBL" id="JAIWYP010000002">
    <property type="protein sequence ID" value="KAH3867084.1"/>
    <property type="molecule type" value="Genomic_DNA"/>
</dbReference>
<reference evidence="1" key="2">
    <citation type="submission" date="2020-11" db="EMBL/GenBank/DDBJ databases">
        <authorList>
            <person name="McCartney M.A."/>
            <person name="Auch B."/>
            <person name="Kono T."/>
            <person name="Mallez S."/>
            <person name="Becker A."/>
            <person name="Gohl D.M."/>
            <person name="Silverstein K.A.T."/>
            <person name="Koren S."/>
            <person name="Bechman K.B."/>
            <person name="Herman A."/>
            <person name="Abrahante J.E."/>
            <person name="Garbe J."/>
        </authorList>
    </citation>
    <scope>NUCLEOTIDE SEQUENCE</scope>
    <source>
        <strain evidence="1">Duluth1</strain>
        <tissue evidence="1">Whole animal</tissue>
    </source>
</reference>
<gene>
    <name evidence="1" type="ORF">DPMN_030209</name>
</gene>